<evidence type="ECO:0008006" key="4">
    <source>
        <dbReference type="Google" id="ProtNLM"/>
    </source>
</evidence>
<sequence length="322" mass="37615">MTIRTSTLSLLTLLILFPTMAAANDEPPADGDTWLDHRHKGVSKRLDKWSNRIDDWFGEPNPDHPADANLRVMLDTEWNPDDKFTVTPRVRGRLKLPTLEKKVHVVFGDDSLDDELKHEANAYRNRTNTNGRIFDASQSRDKNASIAVRWTEAFAKQHTDTDFDIGIRSGSDLFARAKSSSNWQLTDNIDTSLEQIYRYGIKSKHHVRTNWETRYIPNEKSFIANQAHLQYEHDKTEDWTWGNSLFRQHNLGKHRHVNYGVYTGGDIEKRKAALNTYGPFTTYRQPIWRNWLFTQTEVNYYNNRKENQKHRVGALLRIEALF</sequence>
<name>A0A2I1XBS2_NEISI</name>
<organism evidence="2 3">
    <name type="scientific">Neisseria sicca</name>
    <dbReference type="NCBI Taxonomy" id="490"/>
    <lineage>
        <taxon>Bacteria</taxon>
        <taxon>Pseudomonadati</taxon>
        <taxon>Pseudomonadota</taxon>
        <taxon>Betaproteobacteria</taxon>
        <taxon>Neisseriales</taxon>
        <taxon>Neisseriaceae</taxon>
        <taxon>Neisseria</taxon>
    </lineage>
</organism>
<dbReference type="EMBL" id="PKJO01000008">
    <property type="protein sequence ID" value="PLA40068.1"/>
    <property type="molecule type" value="Genomic_DNA"/>
</dbReference>
<keyword evidence="1" id="KW-0732">Signal</keyword>
<protein>
    <recommendedName>
        <fullName evidence="4">Outer membrane beta-barrel protein</fullName>
    </recommendedName>
</protein>
<proteinExistence type="predicted"/>
<evidence type="ECO:0000313" key="2">
    <source>
        <dbReference type="EMBL" id="PLA40068.1"/>
    </source>
</evidence>
<accession>A0A2I1XBS2</accession>
<comment type="caution">
    <text evidence="2">The sequence shown here is derived from an EMBL/GenBank/DDBJ whole genome shotgun (WGS) entry which is preliminary data.</text>
</comment>
<feature type="signal peptide" evidence="1">
    <location>
        <begin position="1"/>
        <end position="23"/>
    </location>
</feature>
<gene>
    <name evidence="2" type="ORF">CYK00_07680</name>
</gene>
<evidence type="ECO:0000313" key="3">
    <source>
        <dbReference type="Proteomes" id="UP000234767"/>
    </source>
</evidence>
<evidence type="ECO:0000256" key="1">
    <source>
        <dbReference type="SAM" id="SignalP"/>
    </source>
</evidence>
<dbReference type="Proteomes" id="UP000234767">
    <property type="component" value="Unassembled WGS sequence"/>
</dbReference>
<reference evidence="2 3" key="1">
    <citation type="submission" date="2017-12" db="EMBL/GenBank/DDBJ databases">
        <title>Phylogenetic diversity of female urinary microbiome.</title>
        <authorList>
            <person name="Thomas-White K."/>
            <person name="Wolfe A.J."/>
        </authorList>
    </citation>
    <scope>NUCLEOTIDE SEQUENCE [LARGE SCALE GENOMIC DNA]</scope>
    <source>
        <strain evidence="2 3">UMB0321</strain>
    </source>
</reference>
<feature type="chain" id="PRO_5014160112" description="Outer membrane beta-barrel protein" evidence="1">
    <location>
        <begin position="24"/>
        <end position="322"/>
    </location>
</feature>
<dbReference type="AlphaFoldDB" id="A0A2I1XBS2"/>
<dbReference type="RefSeq" id="WP_101810466.1">
    <property type="nucleotide sequence ID" value="NZ_PKJO01000008.1"/>
</dbReference>